<reference evidence="2 3" key="1">
    <citation type="journal article" date="2004" name="Extremophiles">
        <title>Halobacillus locisalis sp. nov., a halophilic bacterium isolated from a marine solar saltern of the Yellow Sea in Korea.</title>
        <authorList>
            <person name="Yoon J.H."/>
            <person name="Kang K.H."/>
            <person name="Oh T.K."/>
            <person name="Park Y.H."/>
        </authorList>
    </citation>
    <scope>NUCLEOTIDE SEQUENCE [LARGE SCALE GENOMIC DNA]</scope>
    <source>
        <strain evidence="2 3">KCTC 3788</strain>
    </source>
</reference>
<evidence type="ECO:0000313" key="3">
    <source>
        <dbReference type="Proteomes" id="UP000571017"/>
    </source>
</evidence>
<feature type="transmembrane region" description="Helical" evidence="1">
    <location>
        <begin position="35"/>
        <end position="57"/>
    </location>
</feature>
<protein>
    <submittedName>
        <fullName evidence="2">Uncharacterized protein</fullName>
    </submittedName>
</protein>
<dbReference type="AlphaFoldDB" id="A0A838CXJ2"/>
<keyword evidence="1" id="KW-0812">Transmembrane</keyword>
<feature type="transmembrane region" description="Helical" evidence="1">
    <location>
        <begin position="6"/>
        <end position="23"/>
    </location>
</feature>
<comment type="caution">
    <text evidence="2">The sequence shown here is derived from an EMBL/GenBank/DDBJ whole genome shotgun (WGS) entry which is preliminary data.</text>
</comment>
<dbReference type="RefSeq" id="WP_181473351.1">
    <property type="nucleotide sequence ID" value="NZ_JACEFG010000003.1"/>
</dbReference>
<dbReference type="Proteomes" id="UP000571017">
    <property type="component" value="Unassembled WGS sequence"/>
</dbReference>
<name>A0A838CXJ2_9BACI</name>
<proteinExistence type="predicted"/>
<keyword evidence="3" id="KW-1185">Reference proteome</keyword>
<evidence type="ECO:0000256" key="1">
    <source>
        <dbReference type="SAM" id="Phobius"/>
    </source>
</evidence>
<organism evidence="2 3">
    <name type="scientific">Halobacillus locisalis</name>
    <dbReference type="NCBI Taxonomy" id="220753"/>
    <lineage>
        <taxon>Bacteria</taxon>
        <taxon>Bacillati</taxon>
        <taxon>Bacillota</taxon>
        <taxon>Bacilli</taxon>
        <taxon>Bacillales</taxon>
        <taxon>Bacillaceae</taxon>
        <taxon>Halobacillus</taxon>
    </lineage>
</organism>
<evidence type="ECO:0000313" key="2">
    <source>
        <dbReference type="EMBL" id="MBA2176326.1"/>
    </source>
</evidence>
<keyword evidence="1" id="KW-0472">Membrane</keyword>
<keyword evidence="1" id="KW-1133">Transmembrane helix</keyword>
<gene>
    <name evidence="2" type="ORF">H0266_15625</name>
</gene>
<dbReference type="EMBL" id="JACEFG010000003">
    <property type="protein sequence ID" value="MBA2176326.1"/>
    <property type="molecule type" value="Genomic_DNA"/>
</dbReference>
<sequence length="225" mass="25956">MIMPIVLILFIILIVSFIVYVSRSQIVMSLMPKKAGYWMLGGYSLLLLVSVVFYIVMPDETSSSAGFEEKKDLYDTDEIYRQVLNGNREALDDDLQKGFWSFAVPEEPLIINSMGGGEDEVTIYVEKVEGLEGIQAYYYQTPLIVQDVRIDREWKPYVSMENGMLRVESMIDEVLEYKTFKTPAIISQTMDDRREPWMGKFAGLYIEVPADLEIEADEHMYHQVN</sequence>
<accession>A0A838CXJ2</accession>